<keyword evidence="1" id="KW-0678">Repressor</keyword>
<evidence type="ECO:0000256" key="2">
    <source>
        <dbReference type="ARBA" id="ARBA00023015"/>
    </source>
</evidence>
<evidence type="ECO:0000259" key="6">
    <source>
        <dbReference type="PROSITE" id="PS50949"/>
    </source>
</evidence>
<dbReference type="Gene3D" id="1.10.10.10">
    <property type="entry name" value="Winged helix-like DNA-binding domain superfamily/Winged helix DNA-binding domain"/>
    <property type="match status" value="1"/>
</dbReference>
<evidence type="ECO:0000256" key="3">
    <source>
        <dbReference type="ARBA" id="ARBA00023125"/>
    </source>
</evidence>
<evidence type="ECO:0000256" key="5">
    <source>
        <dbReference type="NCBIfam" id="TIGR02404"/>
    </source>
</evidence>
<dbReference type="SUPFAM" id="SSF46785">
    <property type="entry name" value="Winged helix' DNA-binding domain"/>
    <property type="match status" value="1"/>
</dbReference>
<dbReference type="KEGG" id="lwi:UE46_13095"/>
<dbReference type="InterPro" id="IPR036390">
    <property type="entry name" value="WH_DNA-bd_sf"/>
</dbReference>
<dbReference type="FunFam" id="3.40.1410.10:FF:000008">
    <property type="entry name" value="Transcriptional regulator, GntR family"/>
    <property type="match status" value="1"/>
</dbReference>
<dbReference type="GO" id="GO:0003677">
    <property type="term" value="F:DNA binding"/>
    <property type="evidence" value="ECO:0007669"/>
    <property type="project" value="UniProtKB-UniRule"/>
</dbReference>
<dbReference type="PRINTS" id="PR00035">
    <property type="entry name" value="HTHGNTR"/>
</dbReference>
<dbReference type="Pfam" id="PF00392">
    <property type="entry name" value="GntR"/>
    <property type="match status" value="1"/>
</dbReference>
<keyword evidence="2" id="KW-0805">Transcription regulation</keyword>
<dbReference type="GO" id="GO:0003700">
    <property type="term" value="F:DNA-binding transcription factor activity"/>
    <property type="evidence" value="ECO:0007669"/>
    <property type="project" value="UniProtKB-UniRule"/>
</dbReference>
<dbReference type="InterPro" id="IPR028978">
    <property type="entry name" value="Chorismate_lyase_/UTRA_dom_sf"/>
</dbReference>
<gene>
    <name evidence="7" type="ORF">UE46_13095</name>
</gene>
<keyword evidence="8" id="KW-1185">Reference proteome</keyword>
<evidence type="ECO:0000313" key="7">
    <source>
        <dbReference type="EMBL" id="AQY51866.1"/>
    </source>
</evidence>
<dbReference type="PANTHER" id="PTHR44846:SF12">
    <property type="entry name" value="HTH-TYPE TRANSCRIPTIONAL REGULATOR TRER"/>
    <property type="match status" value="1"/>
</dbReference>
<dbReference type="Gene3D" id="3.40.1410.10">
    <property type="entry name" value="Chorismate lyase-like"/>
    <property type="match status" value="1"/>
</dbReference>
<dbReference type="InterPro" id="IPR012770">
    <property type="entry name" value="TreR"/>
</dbReference>
<evidence type="ECO:0000256" key="1">
    <source>
        <dbReference type="ARBA" id="ARBA00022491"/>
    </source>
</evidence>
<evidence type="ECO:0000313" key="8">
    <source>
        <dbReference type="Proteomes" id="UP000223060"/>
    </source>
</evidence>
<reference evidence="8" key="1">
    <citation type="submission" date="2015-03" db="EMBL/GenBank/DDBJ databases">
        <authorList>
            <person name="Ferrari E."/>
            <person name="Walter M.C."/>
            <person name="Huptas C."/>
            <person name="Scherer S."/>
            <person name="Mueller-Herbst S."/>
        </authorList>
    </citation>
    <scope>NUCLEOTIDE SEQUENCE [LARGE SCALE GENOMIC DNA]</scope>
    <source>
        <strain evidence="8">LWP01</strain>
    </source>
</reference>
<evidence type="ECO:0000256" key="4">
    <source>
        <dbReference type="ARBA" id="ARBA00023163"/>
    </source>
</evidence>
<dbReference type="InterPro" id="IPR011663">
    <property type="entry name" value="UTRA"/>
</dbReference>
<dbReference type="PANTHER" id="PTHR44846">
    <property type="entry name" value="MANNOSYL-D-GLYCERATE TRANSPORT/METABOLISM SYSTEM REPRESSOR MNGR-RELATED"/>
    <property type="match status" value="1"/>
</dbReference>
<dbReference type="EMBL" id="CP011102">
    <property type="protein sequence ID" value="AQY51866.1"/>
    <property type="molecule type" value="Genomic_DNA"/>
</dbReference>
<proteinExistence type="predicted"/>
<dbReference type="InterPro" id="IPR036388">
    <property type="entry name" value="WH-like_DNA-bd_sf"/>
</dbReference>
<dbReference type="InterPro" id="IPR050679">
    <property type="entry name" value="Bact_HTH_transcr_reg"/>
</dbReference>
<dbReference type="RefSeq" id="WP_036059387.1">
    <property type="nucleotide sequence ID" value="NZ_CP011102.1"/>
</dbReference>
<dbReference type="SMART" id="SM00345">
    <property type="entry name" value="HTH_GNTR"/>
    <property type="match status" value="1"/>
</dbReference>
<dbReference type="SUPFAM" id="SSF64288">
    <property type="entry name" value="Chorismate lyase-like"/>
    <property type="match status" value="1"/>
</dbReference>
<dbReference type="NCBIfam" id="TIGR02404">
    <property type="entry name" value="trehalos_R_Bsub"/>
    <property type="match status" value="1"/>
</dbReference>
<dbReference type="InterPro" id="IPR000524">
    <property type="entry name" value="Tscrpt_reg_HTH_GntR"/>
</dbReference>
<organism evidence="7 8">
    <name type="scientific">Listeria weihenstephanensis</name>
    <dbReference type="NCBI Taxonomy" id="1006155"/>
    <lineage>
        <taxon>Bacteria</taxon>
        <taxon>Bacillati</taxon>
        <taxon>Bacillota</taxon>
        <taxon>Bacilli</taxon>
        <taxon>Bacillales</taxon>
        <taxon>Listeriaceae</taxon>
        <taxon>Listeria</taxon>
    </lineage>
</organism>
<dbReference type="Proteomes" id="UP000223060">
    <property type="component" value="Chromosome"/>
</dbReference>
<dbReference type="Pfam" id="PF07702">
    <property type="entry name" value="UTRA"/>
    <property type="match status" value="1"/>
</dbReference>
<keyword evidence="4" id="KW-0804">Transcription</keyword>
<dbReference type="SMART" id="SM00866">
    <property type="entry name" value="UTRA"/>
    <property type="match status" value="1"/>
</dbReference>
<feature type="domain" description="HTH gntR-type" evidence="6">
    <location>
        <begin position="3"/>
        <end position="71"/>
    </location>
</feature>
<keyword evidence="3" id="KW-0238">DNA-binding</keyword>
<sequence length="240" mass="28065">MGKAVYHDIYLELKKDIEEDQYAFKEMLPTEQVLIKRFNCSRNTVRRAISELAKDGYIQSVRGKGVMVIHRHESIEFMFGGVESMKESFVRNHKTFQTEVVHFEELTVDEALAQKTMLSVGTEVYYIKRLRLVEDEALILDVNYFDRSVVRDLTPEKAAASIYEYIEEELKVKIVTSKRYIVVEKAQEDDKKYLDLAGYDCLAVVKNYAYDANGTMFEYTESRHRPDRFVFFDSAQRLKG</sequence>
<protein>
    <recommendedName>
        <fullName evidence="5">Trehalose operon repressor</fullName>
    </recommendedName>
</protein>
<name>A0A1S7FWN4_9LIST</name>
<accession>A0A1S7FWN4</accession>
<dbReference type="GO" id="GO:0045892">
    <property type="term" value="P:negative regulation of DNA-templated transcription"/>
    <property type="evidence" value="ECO:0007669"/>
    <property type="project" value="TreeGrafter"/>
</dbReference>
<dbReference type="AlphaFoldDB" id="A0A1S7FWN4"/>
<dbReference type="PROSITE" id="PS50949">
    <property type="entry name" value="HTH_GNTR"/>
    <property type="match status" value="1"/>
</dbReference>
<dbReference type="CDD" id="cd07377">
    <property type="entry name" value="WHTH_GntR"/>
    <property type="match status" value="1"/>
</dbReference>